<comment type="caution">
    <text evidence="2">The sequence shown here is derived from an EMBL/GenBank/DDBJ whole genome shotgun (WGS) entry which is preliminary data.</text>
</comment>
<feature type="transmembrane region" description="Helical" evidence="1">
    <location>
        <begin position="267"/>
        <end position="289"/>
    </location>
</feature>
<evidence type="ECO:0000313" key="2">
    <source>
        <dbReference type="EMBL" id="CAG5075128.1"/>
    </source>
</evidence>
<feature type="transmembrane region" description="Helical" evidence="1">
    <location>
        <begin position="508"/>
        <end position="530"/>
    </location>
</feature>
<evidence type="ECO:0000256" key="1">
    <source>
        <dbReference type="SAM" id="Phobius"/>
    </source>
</evidence>
<reference evidence="2" key="1">
    <citation type="submission" date="2021-04" db="EMBL/GenBank/DDBJ databases">
        <authorList>
            <person name="Chebbi M.A.C M."/>
        </authorList>
    </citation>
    <scope>NUCLEOTIDE SEQUENCE</scope>
</reference>
<protein>
    <submittedName>
        <fullName evidence="2">Uncharacterized protein</fullName>
    </submittedName>
</protein>
<name>A0A8J2EAB0_COTCN</name>
<dbReference type="OrthoDB" id="7679028at2759"/>
<organism evidence="2 3">
    <name type="scientific">Cotesia congregata</name>
    <name type="common">Parasitoid wasp</name>
    <name type="synonym">Apanteles congregatus</name>
    <dbReference type="NCBI Taxonomy" id="51543"/>
    <lineage>
        <taxon>Eukaryota</taxon>
        <taxon>Metazoa</taxon>
        <taxon>Ecdysozoa</taxon>
        <taxon>Arthropoda</taxon>
        <taxon>Hexapoda</taxon>
        <taxon>Insecta</taxon>
        <taxon>Pterygota</taxon>
        <taxon>Neoptera</taxon>
        <taxon>Endopterygota</taxon>
        <taxon>Hymenoptera</taxon>
        <taxon>Apocrita</taxon>
        <taxon>Ichneumonoidea</taxon>
        <taxon>Braconidae</taxon>
        <taxon>Microgastrinae</taxon>
        <taxon>Cotesia</taxon>
    </lineage>
</organism>
<keyword evidence="1" id="KW-0812">Transmembrane</keyword>
<dbReference type="EMBL" id="CAJNRD030001116">
    <property type="protein sequence ID" value="CAG5075128.1"/>
    <property type="molecule type" value="Genomic_DNA"/>
</dbReference>
<gene>
    <name evidence="2" type="ORF">HICCMSTLAB_LOCUS1287</name>
</gene>
<proteinExistence type="predicted"/>
<keyword evidence="1" id="KW-0472">Membrane</keyword>
<sequence length="560" mass="65350">SELIKLCFSKRTNPVVITDDLVDAIYGLSRDIDHPNVNVIDHNYQARQITIFNRTYPTYILPANSASQLKNLLHVLKSSPTWSIKTVFFIIGTNVESCGNASKMLQVLWKLNLISAFYVCYEPNDKESMMLYTYNPFTNRAPEPWVEVESTDRPDDRWSLYKQPYTNDKDACKSLTCKSYVSYAETLFSALNVTPIIYYDQKGYWNNHTASGYMTVLMDSTYNLALNIRKLQPIPKIDFINWNRQTYDMMITQRINIVRTVKNDETFLNFGTISVTILILVVTFVILVIHNGRDYGDGFLDIIRISIGSGIDAPLDKLPVRVTFIMTTLLFFVVTPDIQGQIFSYSTKPERSYPQNLKDLRDFKFNIHYAKHLKDFILEQKLVWNLNKTYLRPFYYHPAQCYDKVLNDSSNACLAVQSYQVQAAYDYNLHLAKKKKLNPAYISYWAKKDWVLKDKAQKETSKFLEMGLFDFWDKQQSKYIFEKFKAKETVENAGTEYDDIEFENLASIYLFIFLSYLLGILIFVTEILIVKYKAERHKKTIIRTLEKRVKYVGGRLIPIK</sequence>
<keyword evidence="1" id="KW-1133">Transmembrane helix</keyword>
<feature type="non-terminal residue" evidence="2">
    <location>
        <position position="1"/>
    </location>
</feature>
<dbReference type="Proteomes" id="UP000786811">
    <property type="component" value="Unassembled WGS sequence"/>
</dbReference>
<dbReference type="AlphaFoldDB" id="A0A8J2EAB0"/>
<accession>A0A8J2EAB0</accession>
<keyword evidence="3" id="KW-1185">Reference proteome</keyword>
<evidence type="ECO:0000313" key="3">
    <source>
        <dbReference type="Proteomes" id="UP000786811"/>
    </source>
</evidence>